<dbReference type="GO" id="GO:0003700">
    <property type="term" value="F:DNA-binding transcription factor activity"/>
    <property type="evidence" value="ECO:0007669"/>
    <property type="project" value="InterPro"/>
</dbReference>
<reference evidence="7 8" key="1">
    <citation type="journal article" date="2015" name="Genome Announc.">
        <title>Draft Genome Sequence of Burkholderia sp. Strain PML1(12), an Ectomycorrhizosphere-Inhabiting Bacterium with Effective Mineral-Weathering Ability.</title>
        <authorList>
            <person name="Uroz S."/>
            <person name="Oger P."/>
        </authorList>
    </citation>
    <scope>NUCLEOTIDE SEQUENCE [LARGE SCALE GENOMIC DNA]</scope>
    <source>
        <strain evidence="8">PML1(12)</strain>
    </source>
</reference>
<comment type="caution">
    <text evidence="7">The sequence shown here is derived from an EMBL/GenBank/DDBJ whole genome shotgun (WGS) entry which is preliminary data.</text>
</comment>
<name>A0A0J1CIP0_9BURK</name>
<protein>
    <submittedName>
        <fullName evidence="7">LysR family transcriptional regulator</fullName>
    </submittedName>
</protein>
<dbReference type="Pfam" id="PF00126">
    <property type="entry name" value="HTH_1"/>
    <property type="match status" value="1"/>
</dbReference>
<keyword evidence="5" id="KW-0804">Transcription</keyword>
<dbReference type="PRINTS" id="PR00039">
    <property type="entry name" value="HTHLYSR"/>
</dbReference>
<dbReference type="PROSITE" id="PS50931">
    <property type="entry name" value="HTH_LYSR"/>
    <property type="match status" value="1"/>
</dbReference>
<dbReference type="InterPro" id="IPR036388">
    <property type="entry name" value="WH-like_DNA-bd_sf"/>
</dbReference>
<dbReference type="Gene3D" id="1.10.10.10">
    <property type="entry name" value="Winged helix-like DNA-binding domain superfamily/Winged helix DNA-binding domain"/>
    <property type="match status" value="1"/>
</dbReference>
<dbReference type="Pfam" id="PF03466">
    <property type="entry name" value="LysR_substrate"/>
    <property type="match status" value="1"/>
</dbReference>
<dbReference type="EMBL" id="AEJF01000250">
    <property type="protein sequence ID" value="KLU20542.1"/>
    <property type="molecule type" value="Genomic_DNA"/>
</dbReference>
<keyword evidence="2" id="KW-0805">Transcription regulation</keyword>
<keyword evidence="4" id="KW-0010">Activator</keyword>
<evidence type="ECO:0000259" key="6">
    <source>
        <dbReference type="PROSITE" id="PS50931"/>
    </source>
</evidence>
<dbReference type="GO" id="GO:2000142">
    <property type="term" value="P:regulation of DNA-templated transcription initiation"/>
    <property type="evidence" value="ECO:0007669"/>
    <property type="project" value="TreeGrafter"/>
</dbReference>
<dbReference type="InterPro" id="IPR000847">
    <property type="entry name" value="LysR_HTH_N"/>
</dbReference>
<evidence type="ECO:0000256" key="4">
    <source>
        <dbReference type="ARBA" id="ARBA00023159"/>
    </source>
</evidence>
<dbReference type="SUPFAM" id="SSF53850">
    <property type="entry name" value="Periplasmic binding protein-like II"/>
    <property type="match status" value="1"/>
</dbReference>
<sequence length="321" mass="34261">MTVSFKLLNSFVKAVELESLSSAAVNLHIAQPALSQHINLLERHFGQRLLIRTNVGVSPTGAGRELYRHALVILDQLHKAESDVARTANVISGNVSVGLATYSTTSILSTPLLKTVRRDYPDVNLFLNDNFGLVLSEMVMTRRMDLAIIYGSGPIKGVTLQPLLVEELFLIAPPHAELPPDVDGAIPVSALGGVDLLLPGPTHFLRKLIDTAFAHAGIKPRVAAEIESAATLRDAIEVGLGATILPWALTSTFVGAERPLTRRLSGPTIRATVSLCVSDHQPMSDQAAAVRDTLSQLVKELVASQRLVGVSTPDESGVAVA</sequence>
<dbReference type="PATRIC" id="fig|908627.4.peg.9170"/>
<dbReference type="InterPro" id="IPR036390">
    <property type="entry name" value="WH_DNA-bd_sf"/>
</dbReference>
<proteinExistence type="inferred from homology"/>
<dbReference type="Proteomes" id="UP000035963">
    <property type="component" value="Unassembled WGS sequence"/>
</dbReference>
<keyword evidence="8" id="KW-1185">Reference proteome</keyword>
<evidence type="ECO:0000256" key="5">
    <source>
        <dbReference type="ARBA" id="ARBA00023163"/>
    </source>
</evidence>
<dbReference type="GO" id="GO:0003677">
    <property type="term" value="F:DNA binding"/>
    <property type="evidence" value="ECO:0007669"/>
    <property type="project" value="UniProtKB-KW"/>
</dbReference>
<dbReference type="InterPro" id="IPR005119">
    <property type="entry name" value="LysR_subst-bd"/>
</dbReference>
<comment type="similarity">
    <text evidence="1">Belongs to the LysR transcriptional regulatory family.</text>
</comment>
<evidence type="ECO:0000256" key="3">
    <source>
        <dbReference type="ARBA" id="ARBA00023125"/>
    </source>
</evidence>
<dbReference type="OrthoDB" id="8587114at2"/>
<dbReference type="RefSeq" id="WP_047897934.1">
    <property type="nucleotide sequence ID" value="NZ_AEJF01000250.1"/>
</dbReference>
<evidence type="ECO:0000256" key="1">
    <source>
        <dbReference type="ARBA" id="ARBA00009437"/>
    </source>
</evidence>
<evidence type="ECO:0000313" key="8">
    <source>
        <dbReference type="Proteomes" id="UP000035963"/>
    </source>
</evidence>
<dbReference type="AlphaFoldDB" id="A0A0J1CIP0"/>
<dbReference type="FunFam" id="1.10.10.10:FF:000001">
    <property type="entry name" value="LysR family transcriptional regulator"/>
    <property type="match status" value="1"/>
</dbReference>
<gene>
    <name evidence="7" type="ORF">EOS_40835</name>
</gene>
<evidence type="ECO:0000256" key="2">
    <source>
        <dbReference type="ARBA" id="ARBA00023015"/>
    </source>
</evidence>
<dbReference type="Gene3D" id="3.40.190.290">
    <property type="match status" value="1"/>
</dbReference>
<dbReference type="SUPFAM" id="SSF46785">
    <property type="entry name" value="Winged helix' DNA-binding domain"/>
    <property type="match status" value="1"/>
</dbReference>
<organism evidence="7 8">
    <name type="scientific">Caballeronia mineralivorans PML1(12)</name>
    <dbReference type="NCBI Taxonomy" id="908627"/>
    <lineage>
        <taxon>Bacteria</taxon>
        <taxon>Pseudomonadati</taxon>
        <taxon>Pseudomonadota</taxon>
        <taxon>Betaproteobacteria</taxon>
        <taxon>Burkholderiales</taxon>
        <taxon>Burkholderiaceae</taxon>
        <taxon>Caballeronia</taxon>
    </lineage>
</organism>
<dbReference type="PANTHER" id="PTHR30293:SF0">
    <property type="entry name" value="NITROGEN ASSIMILATION REGULATORY PROTEIN NAC"/>
    <property type="match status" value="1"/>
</dbReference>
<dbReference type="CDD" id="cd08433">
    <property type="entry name" value="PBP2_Nac"/>
    <property type="match status" value="1"/>
</dbReference>
<keyword evidence="3" id="KW-0238">DNA-binding</keyword>
<feature type="domain" description="HTH lysR-type" evidence="6">
    <location>
        <begin position="1"/>
        <end position="60"/>
    </location>
</feature>
<dbReference type="PANTHER" id="PTHR30293">
    <property type="entry name" value="TRANSCRIPTIONAL REGULATORY PROTEIN NAC-RELATED"/>
    <property type="match status" value="1"/>
</dbReference>
<accession>A0A0J1CIP0</accession>
<evidence type="ECO:0000313" key="7">
    <source>
        <dbReference type="EMBL" id="KLU20542.1"/>
    </source>
</evidence>